<comment type="caution">
    <text evidence="1">The sequence shown here is derived from an EMBL/GenBank/DDBJ whole genome shotgun (WGS) entry which is preliminary data.</text>
</comment>
<proteinExistence type="predicted"/>
<evidence type="ECO:0000313" key="2">
    <source>
        <dbReference type="Proteomes" id="UP001163046"/>
    </source>
</evidence>
<dbReference type="EMBL" id="MU826369">
    <property type="protein sequence ID" value="KAJ7378095.1"/>
    <property type="molecule type" value="Genomic_DNA"/>
</dbReference>
<gene>
    <name evidence="1" type="ORF">OS493_024758</name>
</gene>
<sequence>MLGSSSSSNSCWFSSFEHSWFIDGCINAFMRSSQCFTPMVLTTSPSSVTCFNPRISRLIFSNRSATMCRIDLVHGRETQVERELDTWLDVFSFVVVSRS</sequence>
<protein>
    <submittedName>
        <fullName evidence="1">Uncharacterized protein</fullName>
    </submittedName>
</protein>
<accession>A0A9W9ZAY9</accession>
<evidence type="ECO:0000313" key="1">
    <source>
        <dbReference type="EMBL" id="KAJ7378095.1"/>
    </source>
</evidence>
<organism evidence="1 2">
    <name type="scientific">Desmophyllum pertusum</name>
    <dbReference type="NCBI Taxonomy" id="174260"/>
    <lineage>
        <taxon>Eukaryota</taxon>
        <taxon>Metazoa</taxon>
        <taxon>Cnidaria</taxon>
        <taxon>Anthozoa</taxon>
        <taxon>Hexacorallia</taxon>
        <taxon>Scleractinia</taxon>
        <taxon>Caryophylliina</taxon>
        <taxon>Caryophylliidae</taxon>
        <taxon>Desmophyllum</taxon>
    </lineage>
</organism>
<reference evidence="1" key="1">
    <citation type="submission" date="2023-01" db="EMBL/GenBank/DDBJ databases">
        <title>Genome assembly of the deep-sea coral Lophelia pertusa.</title>
        <authorList>
            <person name="Herrera S."/>
            <person name="Cordes E."/>
        </authorList>
    </citation>
    <scope>NUCLEOTIDE SEQUENCE</scope>
    <source>
        <strain evidence="1">USNM1676648</strain>
        <tissue evidence="1">Polyp</tissue>
    </source>
</reference>
<dbReference type="AlphaFoldDB" id="A0A9W9ZAY9"/>
<keyword evidence="2" id="KW-1185">Reference proteome</keyword>
<name>A0A9W9ZAY9_9CNID</name>
<dbReference type="Proteomes" id="UP001163046">
    <property type="component" value="Unassembled WGS sequence"/>
</dbReference>